<dbReference type="PANTHER" id="PTHR32322:SF2">
    <property type="entry name" value="EAMA DOMAIN-CONTAINING PROTEIN"/>
    <property type="match status" value="1"/>
</dbReference>
<feature type="transmembrane region" description="Helical" evidence="6">
    <location>
        <begin position="276"/>
        <end position="294"/>
    </location>
</feature>
<dbReference type="AlphaFoldDB" id="A0A0F6ASK1"/>
<dbReference type="EMBL" id="CP000887">
    <property type="protein sequence ID" value="ACD73238.1"/>
    <property type="molecule type" value="Genomic_DNA"/>
</dbReference>
<dbReference type="SUPFAM" id="SSF103481">
    <property type="entry name" value="Multidrug resistance efflux transporter EmrE"/>
    <property type="match status" value="2"/>
</dbReference>
<feature type="transmembrane region" description="Helical" evidence="6">
    <location>
        <begin position="43"/>
        <end position="60"/>
    </location>
</feature>
<dbReference type="InterPro" id="IPR050638">
    <property type="entry name" value="AA-Vitamin_Transporters"/>
</dbReference>
<feature type="transmembrane region" description="Helical" evidence="6">
    <location>
        <begin position="218"/>
        <end position="241"/>
    </location>
</feature>
<feature type="transmembrane region" description="Helical" evidence="6">
    <location>
        <begin position="127"/>
        <end position="144"/>
    </location>
</feature>
<name>A0A0F6ASK1_BRUA1</name>
<evidence type="ECO:0000256" key="6">
    <source>
        <dbReference type="SAM" id="Phobius"/>
    </source>
</evidence>
<dbReference type="Pfam" id="PF00892">
    <property type="entry name" value="EamA"/>
    <property type="match status" value="1"/>
</dbReference>
<sequence>MKRRMKLMESAPFLLIATGTLLGLILPLGKIAAQAGIPPEMWTFLFSASAGVILFAVLCLRKKRLGFSGGRLRYYICTALISYALPNFLILSAIPHLGAGFTGIMYTLSPVITLLLSMGFGLRRPNALGIGGIAIGFVGAAMVAMTRGEVGKPTDLLWIAAALLIPVLLAIGNIYRTLDWPKNSEPTELAAGSHLASAFILFICITLFTGRFPLESFALAPFAALAQSLAAAGMIALFFRLQAVGGPVYLSQIGYVAAALGLVSGTLFLGEHYPPLTWIGAAVIAAGVAMTTRAERIIGSGGAFCQNHVVHVHVA</sequence>
<evidence type="ECO:0000256" key="2">
    <source>
        <dbReference type="ARBA" id="ARBA00007362"/>
    </source>
</evidence>
<evidence type="ECO:0000256" key="3">
    <source>
        <dbReference type="ARBA" id="ARBA00022692"/>
    </source>
</evidence>
<dbReference type="Proteomes" id="UP000002565">
    <property type="component" value="Chromosome 1"/>
</dbReference>
<protein>
    <submittedName>
        <fullName evidence="8">Transporter, DME family</fullName>
    </submittedName>
</protein>
<evidence type="ECO:0000256" key="5">
    <source>
        <dbReference type="ARBA" id="ARBA00023136"/>
    </source>
</evidence>
<dbReference type="InterPro" id="IPR000620">
    <property type="entry name" value="EamA_dom"/>
</dbReference>
<feature type="transmembrane region" description="Helical" evidence="6">
    <location>
        <begin position="156"/>
        <end position="175"/>
    </location>
</feature>
<feature type="transmembrane region" description="Helical" evidence="6">
    <location>
        <begin position="195"/>
        <end position="212"/>
    </location>
</feature>
<dbReference type="KEGG" id="bmc:BAbS19_I17560"/>
<evidence type="ECO:0000313" key="9">
    <source>
        <dbReference type="Proteomes" id="UP000002565"/>
    </source>
</evidence>
<feature type="transmembrane region" description="Helical" evidence="6">
    <location>
        <begin position="72"/>
        <end position="94"/>
    </location>
</feature>
<evidence type="ECO:0000259" key="7">
    <source>
        <dbReference type="Pfam" id="PF00892"/>
    </source>
</evidence>
<dbReference type="GO" id="GO:0016020">
    <property type="term" value="C:membrane"/>
    <property type="evidence" value="ECO:0007669"/>
    <property type="project" value="UniProtKB-SubCell"/>
</dbReference>
<feature type="transmembrane region" description="Helical" evidence="6">
    <location>
        <begin position="253"/>
        <end position="270"/>
    </location>
</feature>
<comment type="subcellular location">
    <subcellularLocation>
        <location evidence="1">Membrane</location>
        <topology evidence="1">Multi-pass membrane protein</topology>
    </subcellularLocation>
</comment>
<evidence type="ECO:0000256" key="1">
    <source>
        <dbReference type="ARBA" id="ARBA00004141"/>
    </source>
</evidence>
<proteinExistence type="inferred from homology"/>
<evidence type="ECO:0000256" key="4">
    <source>
        <dbReference type="ARBA" id="ARBA00022989"/>
    </source>
</evidence>
<feature type="transmembrane region" description="Helical" evidence="6">
    <location>
        <begin position="100"/>
        <end position="120"/>
    </location>
</feature>
<evidence type="ECO:0000313" key="8">
    <source>
        <dbReference type="EMBL" id="ACD73238.1"/>
    </source>
</evidence>
<gene>
    <name evidence="8" type="ordered locus">BAbS19_I17560</name>
</gene>
<keyword evidence="5 6" id="KW-0472">Membrane</keyword>
<comment type="similarity">
    <text evidence="2">Belongs to the EamA transporter family.</text>
</comment>
<dbReference type="HOGENOM" id="CLU_074515_0_0_5"/>
<dbReference type="GeneID" id="93017790"/>
<dbReference type="RefSeq" id="WP_002970337.1">
    <property type="nucleotide sequence ID" value="NC_010742.1"/>
</dbReference>
<keyword evidence="4 6" id="KW-1133">Transmembrane helix</keyword>
<dbReference type="PANTHER" id="PTHR32322">
    <property type="entry name" value="INNER MEMBRANE TRANSPORTER"/>
    <property type="match status" value="1"/>
</dbReference>
<reference evidence="8 9" key="1">
    <citation type="journal article" date="2008" name="PLoS ONE">
        <title>Genome sequence of Brucella abortus vaccine strain S19 compared to virulent strains yields candidate virulence genes.</title>
        <authorList>
            <person name="Crasta O.R."/>
            <person name="Folkerts O."/>
            <person name="Fei Z."/>
            <person name="Mane S.P."/>
            <person name="Evans C."/>
            <person name="Martino-Catt S."/>
            <person name="Bricker B."/>
            <person name="Yu G."/>
            <person name="Du L."/>
            <person name="Sobral B.W."/>
        </authorList>
    </citation>
    <scope>NUCLEOTIDE SEQUENCE [LARGE SCALE GENOMIC DNA]</scope>
    <source>
        <strain evidence="8 9">S19</strain>
    </source>
</reference>
<organism evidence="8 9">
    <name type="scientific">Brucella abortus (strain S19)</name>
    <dbReference type="NCBI Taxonomy" id="430066"/>
    <lineage>
        <taxon>Bacteria</taxon>
        <taxon>Pseudomonadati</taxon>
        <taxon>Pseudomonadota</taxon>
        <taxon>Alphaproteobacteria</taxon>
        <taxon>Hyphomicrobiales</taxon>
        <taxon>Brucellaceae</taxon>
        <taxon>Brucella/Ochrobactrum group</taxon>
        <taxon>Brucella</taxon>
    </lineage>
</organism>
<feature type="domain" description="EamA" evidence="7">
    <location>
        <begin position="13"/>
        <end position="144"/>
    </location>
</feature>
<keyword evidence="3 6" id="KW-0812">Transmembrane</keyword>
<dbReference type="InterPro" id="IPR037185">
    <property type="entry name" value="EmrE-like"/>
</dbReference>
<accession>A0A0F6ASK1</accession>